<sequence>MTEDHADNDDNTELAELVKEPENRIRGKVAEVVSDREVILNRGSEHGVRPGMYFAILDPDAVGITDPETGETLGDIRIVKIVVRATDVAPKITLARTFRTRRVNIGGSGGLGLGSIARAMQEPEYVEQVEKLTLDRNSPRKIDPNDSVVGRGDPFELATPAEVEDIRSITVWEPPAY</sequence>
<evidence type="ECO:0000313" key="2">
    <source>
        <dbReference type="Proteomes" id="UP000749311"/>
    </source>
</evidence>
<dbReference type="Proteomes" id="UP000749311">
    <property type="component" value="Unassembled WGS sequence"/>
</dbReference>
<dbReference type="RefSeq" id="WP_167166695.1">
    <property type="nucleotide sequence ID" value="NZ_BAAAOO010000008.1"/>
</dbReference>
<gene>
    <name evidence="1" type="ORF">FB473_001840</name>
</gene>
<evidence type="ECO:0000313" key="1">
    <source>
        <dbReference type="EMBL" id="NIH57195.1"/>
    </source>
</evidence>
<dbReference type="EMBL" id="JAAMOZ010000001">
    <property type="protein sequence ID" value="NIH57195.1"/>
    <property type="molecule type" value="Genomic_DNA"/>
</dbReference>
<accession>A0ABX0SJG3</accession>
<comment type="caution">
    <text evidence="1">The sequence shown here is derived from an EMBL/GenBank/DDBJ whole genome shotgun (WGS) entry which is preliminary data.</text>
</comment>
<organism evidence="1 2">
    <name type="scientific">Brooklawnia cerclae</name>
    <dbReference type="NCBI Taxonomy" id="349934"/>
    <lineage>
        <taxon>Bacteria</taxon>
        <taxon>Bacillati</taxon>
        <taxon>Actinomycetota</taxon>
        <taxon>Actinomycetes</taxon>
        <taxon>Propionibacteriales</taxon>
        <taxon>Propionibacteriaceae</taxon>
        <taxon>Brooklawnia</taxon>
    </lineage>
</organism>
<protein>
    <submittedName>
        <fullName evidence="1">Uncharacterized protein</fullName>
    </submittedName>
</protein>
<name>A0ABX0SJG3_9ACTN</name>
<keyword evidence="2" id="KW-1185">Reference proteome</keyword>
<proteinExistence type="predicted"/>
<reference evidence="1 2" key="1">
    <citation type="submission" date="2020-02" db="EMBL/GenBank/DDBJ databases">
        <title>Sequencing the genomes of 1000 actinobacteria strains.</title>
        <authorList>
            <person name="Klenk H.-P."/>
        </authorList>
    </citation>
    <scope>NUCLEOTIDE SEQUENCE [LARGE SCALE GENOMIC DNA]</scope>
    <source>
        <strain evidence="1 2">DSM 19609</strain>
    </source>
</reference>